<dbReference type="InterPro" id="IPR001453">
    <property type="entry name" value="MoaB/Mog_dom"/>
</dbReference>
<evidence type="ECO:0000313" key="2">
    <source>
        <dbReference type="EMBL" id="CDK27779.1"/>
    </source>
</evidence>
<proteinExistence type="predicted"/>
<dbReference type="GO" id="GO:0042726">
    <property type="term" value="P:flavin-containing compound metabolic process"/>
    <property type="evidence" value="ECO:0007669"/>
    <property type="project" value="EnsemblFungi"/>
</dbReference>
<reference evidence="2" key="1">
    <citation type="submission" date="2013-12" db="EMBL/GenBank/DDBJ databases">
        <authorList>
            <person name="Genoscope - CEA"/>
        </authorList>
    </citation>
    <scope>NUCLEOTIDE SEQUENCE</scope>
    <source>
        <strain evidence="2">CBS 1993</strain>
    </source>
</reference>
<dbReference type="EMBL" id="HG793128">
    <property type="protein sequence ID" value="CDK27779.1"/>
    <property type="molecule type" value="Genomic_DNA"/>
</dbReference>
<keyword evidence="3" id="KW-1185">Reference proteome</keyword>
<dbReference type="STRING" id="1382522.W6MMG3"/>
<dbReference type="Proteomes" id="UP000019384">
    <property type="component" value="Unassembled WGS sequence"/>
</dbReference>
<dbReference type="SUPFAM" id="SSF53218">
    <property type="entry name" value="Molybdenum cofactor biosynthesis proteins"/>
    <property type="match status" value="1"/>
</dbReference>
<dbReference type="HOGENOM" id="CLU_030805_0_0_1"/>
<dbReference type="OrthoDB" id="448496at2759"/>
<dbReference type="SMART" id="SM00852">
    <property type="entry name" value="MoCF_biosynth"/>
    <property type="match status" value="1"/>
</dbReference>
<dbReference type="AlphaFoldDB" id="W6MMG3"/>
<dbReference type="InterPro" id="IPR036425">
    <property type="entry name" value="MoaB/Mog-like_dom_sf"/>
</dbReference>
<sequence>MFGRTVQSSLIGRWSTCISRFPSTSIRGVQTAGCIIIGDEVLNSKITDTNSRYFAKFCYDRGIDLKKVSVVGDDSQDIVETVLEFSSKYDFIVSSGGIGPTHDDITYESIAAAFSLPLELDHLALEKFGQIRSDKFMDSLDEHQREAHLKMFRLPTHKDRVKSYYIDGKWVPIVTIDEKFFILPGIPKLFKELLDKGIAPQIEPRMSQNLKNLTFFVKTKMSESKLAPTLSALQHQAQEQGSKIKLGSYPHMGKGVNTVSITGKANEAHHLRKLVDSIVTSLEGTEISREEEEILSES</sequence>
<name>W6MMG3_9ASCO</name>
<dbReference type="Gene3D" id="3.40.980.10">
    <property type="entry name" value="MoaB/Mog-like domain"/>
    <property type="match status" value="1"/>
</dbReference>
<reference evidence="2" key="2">
    <citation type="submission" date="2014-02" db="EMBL/GenBank/DDBJ databases">
        <title>Complete DNA sequence of /Kuraishia capsulata/ illustrates novel genomic features among budding yeasts (/Saccharomycotina/).</title>
        <authorList>
            <person name="Morales L."/>
            <person name="Noel B."/>
            <person name="Porcel B."/>
            <person name="Marcet-Houben M."/>
            <person name="Hullo M-F."/>
            <person name="Sacerdot C."/>
            <person name="Tekaia F."/>
            <person name="Leh-Louis V."/>
            <person name="Despons L."/>
            <person name="Khanna V."/>
            <person name="Aury J-M."/>
            <person name="Barbe V."/>
            <person name="Couloux A."/>
            <person name="Labadie K."/>
            <person name="Pelletier E."/>
            <person name="Souciet J-L."/>
            <person name="Boekhout T."/>
            <person name="Gabaldon T."/>
            <person name="Wincker P."/>
            <person name="Dujon B."/>
        </authorList>
    </citation>
    <scope>NUCLEOTIDE SEQUENCE</scope>
    <source>
        <strain evidence="2">CBS 1993</strain>
    </source>
</reference>
<evidence type="ECO:0000259" key="1">
    <source>
        <dbReference type="SMART" id="SM00852"/>
    </source>
</evidence>
<protein>
    <recommendedName>
        <fullName evidence="1">MoaB/Mog domain-containing protein</fullName>
    </recommendedName>
</protein>
<dbReference type="InterPro" id="IPR056596">
    <property type="entry name" value="FLAD1_M"/>
</dbReference>
<dbReference type="RefSeq" id="XP_022459771.1">
    <property type="nucleotide sequence ID" value="XM_022602204.1"/>
</dbReference>
<dbReference type="CDD" id="cd00885">
    <property type="entry name" value="cinA"/>
    <property type="match status" value="1"/>
</dbReference>
<dbReference type="PANTHER" id="PTHR47675">
    <property type="entry name" value="MOLYBDOPTERIN BINDING DOMAIN PROTEIN (AFU_ORTHOLOGUE AFUA_5G11210)"/>
    <property type="match status" value="1"/>
</dbReference>
<dbReference type="Pfam" id="PF24102">
    <property type="entry name" value="FLAD1_M"/>
    <property type="match status" value="1"/>
</dbReference>
<accession>W6MMG3</accession>
<organism evidence="2 3">
    <name type="scientific">Kuraishia capsulata CBS 1993</name>
    <dbReference type="NCBI Taxonomy" id="1382522"/>
    <lineage>
        <taxon>Eukaryota</taxon>
        <taxon>Fungi</taxon>
        <taxon>Dikarya</taxon>
        <taxon>Ascomycota</taxon>
        <taxon>Saccharomycotina</taxon>
        <taxon>Pichiomycetes</taxon>
        <taxon>Pichiales</taxon>
        <taxon>Pichiaceae</taxon>
        <taxon>Kuraishia</taxon>
    </lineage>
</organism>
<dbReference type="GO" id="GO:0047884">
    <property type="term" value="F:FAD diphosphatase activity"/>
    <property type="evidence" value="ECO:0007669"/>
    <property type="project" value="EnsemblFungi"/>
</dbReference>
<feature type="domain" description="MoaB/Mog" evidence="1">
    <location>
        <begin position="33"/>
        <end position="205"/>
    </location>
</feature>
<dbReference type="Pfam" id="PF00994">
    <property type="entry name" value="MoCF_biosynth"/>
    <property type="match status" value="1"/>
</dbReference>
<gene>
    <name evidence="2" type="ORF">KUCA_T00003758001</name>
</gene>
<dbReference type="PANTHER" id="PTHR47675:SF1">
    <property type="entry name" value="MOLYBDOPTERIN BINDING DOMAIN PROTEIN (AFU_ORTHOLOGUE AFUA_5G11210)"/>
    <property type="match status" value="1"/>
</dbReference>
<dbReference type="GeneID" id="34521159"/>
<evidence type="ECO:0000313" key="3">
    <source>
        <dbReference type="Proteomes" id="UP000019384"/>
    </source>
</evidence>